<keyword evidence="3" id="KW-0479">Metal-binding</keyword>
<gene>
    <name evidence="6" type="ORF">V5E97_32080</name>
</gene>
<organism evidence="6">
    <name type="scientific">Singulisphaera sp. Ch08</name>
    <dbReference type="NCBI Taxonomy" id="3120278"/>
    <lineage>
        <taxon>Bacteria</taxon>
        <taxon>Pseudomonadati</taxon>
        <taxon>Planctomycetota</taxon>
        <taxon>Planctomycetia</taxon>
        <taxon>Isosphaerales</taxon>
        <taxon>Isosphaeraceae</taxon>
        <taxon>Singulisphaera</taxon>
    </lineage>
</organism>
<dbReference type="InterPro" id="IPR047771">
    <property type="entry name" value="Radical_SAM_STM4011-like"/>
</dbReference>
<dbReference type="GO" id="GO:0051536">
    <property type="term" value="F:iron-sulfur cluster binding"/>
    <property type="evidence" value="ECO:0007669"/>
    <property type="project" value="UniProtKB-KW"/>
</dbReference>
<dbReference type="InterPro" id="IPR058240">
    <property type="entry name" value="rSAM_sf"/>
</dbReference>
<keyword evidence="4" id="KW-0408">Iron</keyword>
<dbReference type="NCBIfam" id="NF038073">
    <property type="entry name" value="rSAM_STM4011"/>
    <property type="match status" value="1"/>
</dbReference>
<dbReference type="CDD" id="cd01335">
    <property type="entry name" value="Radical_SAM"/>
    <property type="match status" value="1"/>
</dbReference>
<dbReference type="SFLD" id="SFLDS00029">
    <property type="entry name" value="Radical_SAM"/>
    <property type="match status" value="1"/>
</dbReference>
<protein>
    <submittedName>
        <fullName evidence="6">STM4011 family radical SAM protein</fullName>
    </submittedName>
</protein>
<sequence length="290" mass="32924">MNLSILYRGPLSSCNYGCVYCPFAKRHETAAELAVDRRALQRFVDWVASRAPDDRIGVLFTPWGEALTRRWYWEALTRLSHLPHVARAAIQTNLSAPLDWIERADTSRLALWVTFHPSEVERATFVGRCQELDRLGVRYSVGVVGLKSHQGEIEALRRELSPNTYLWINAYKRDPDYYSPSELRDFEAIDPLFPINNQRHSSLGRTCRAGRSVVSVDGDGTMRRCHFIREPIGNLYEPGFESTLIERACTNATCSCHIGYVHLDELGLGTTFGPGILERIPAQAIWRDDA</sequence>
<evidence type="ECO:0000256" key="2">
    <source>
        <dbReference type="ARBA" id="ARBA00022691"/>
    </source>
</evidence>
<evidence type="ECO:0000313" key="6">
    <source>
        <dbReference type="EMBL" id="XBH08403.1"/>
    </source>
</evidence>
<dbReference type="InterPro" id="IPR013785">
    <property type="entry name" value="Aldolase_TIM"/>
</dbReference>
<dbReference type="EMBL" id="CP155447">
    <property type="protein sequence ID" value="XBH08403.1"/>
    <property type="molecule type" value="Genomic_DNA"/>
</dbReference>
<evidence type="ECO:0000256" key="1">
    <source>
        <dbReference type="ARBA" id="ARBA00001966"/>
    </source>
</evidence>
<evidence type="ECO:0000256" key="4">
    <source>
        <dbReference type="ARBA" id="ARBA00023004"/>
    </source>
</evidence>
<dbReference type="AlphaFoldDB" id="A0AAU7CTP1"/>
<accession>A0AAU7CTP1</accession>
<dbReference type="InterPro" id="IPR007197">
    <property type="entry name" value="rSAM"/>
</dbReference>
<proteinExistence type="predicted"/>
<name>A0AAU7CTP1_9BACT</name>
<dbReference type="GO" id="GO:0003824">
    <property type="term" value="F:catalytic activity"/>
    <property type="evidence" value="ECO:0007669"/>
    <property type="project" value="InterPro"/>
</dbReference>
<dbReference type="RefSeq" id="WP_406701254.1">
    <property type="nucleotide sequence ID" value="NZ_CP155447.1"/>
</dbReference>
<dbReference type="GO" id="GO:0046872">
    <property type="term" value="F:metal ion binding"/>
    <property type="evidence" value="ECO:0007669"/>
    <property type="project" value="UniProtKB-KW"/>
</dbReference>
<reference evidence="6" key="1">
    <citation type="submission" date="2024-05" db="EMBL/GenBank/DDBJ databases">
        <title>Planctomycetes of the genus Singulisphaera possess chitinolytic capabilities.</title>
        <authorList>
            <person name="Ivanova A."/>
        </authorList>
    </citation>
    <scope>NUCLEOTIDE SEQUENCE</scope>
    <source>
        <strain evidence="6">Ch08T</strain>
    </source>
</reference>
<comment type="cofactor">
    <cofactor evidence="1">
        <name>[4Fe-4S] cluster</name>
        <dbReference type="ChEBI" id="CHEBI:49883"/>
    </cofactor>
</comment>
<dbReference type="Gene3D" id="3.20.20.70">
    <property type="entry name" value="Aldolase class I"/>
    <property type="match status" value="1"/>
</dbReference>
<keyword evidence="2" id="KW-0949">S-adenosyl-L-methionine</keyword>
<dbReference type="SUPFAM" id="SSF102114">
    <property type="entry name" value="Radical SAM enzymes"/>
    <property type="match status" value="1"/>
</dbReference>
<evidence type="ECO:0000256" key="3">
    <source>
        <dbReference type="ARBA" id="ARBA00022723"/>
    </source>
</evidence>
<evidence type="ECO:0000256" key="5">
    <source>
        <dbReference type="ARBA" id="ARBA00023014"/>
    </source>
</evidence>
<keyword evidence="5" id="KW-0411">Iron-sulfur</keyword>